<dbReference type="EMBL" id="OQ190478">
    <property type="protein sequence ID" value="WDS51713.1"/>
    <property type="molecule type" value="Genomic_DNA"/>
</dbReference>
<reference evidence="1 2" key="1">
    <citation type="submission" date="2023-01" db="EMBL/GenBank/DDBJ databases">
        <authorList>
            <person name="Edelman T.J."/>
            <person name="Baldwin A.R."/>
            <person name="Chauncey H.A."/>
            <person name="Connelly K.A."/>
            <person name="Daniel I."/>
            <person name="Fitzgerald E.B."/>
            <person name="McKinney B.E."/>
            <person name="Murray D.M."/>
            <person name="Parshall S."/>
            <person name="Stokes L.T."/>
            <person name="Tanaka K.N."/>
            <person name="Vinson E.C."/>
            <person name="Klevikis C."/>
            <person name="Temple L."/>
            <person name="Rinehart C.A."/>
            <person name="Garlena R.A."/>
            <person name="Russell D.A."/>
            <person name="Jacobs-Sera D."/>
            <person name="Hatfull G.F."/>
        </authorList>
    </citation>
    <scope>NUCLEOTIDE SEQUENCE [LARGE SCALE GENOMIC DNA]</scope>
</reference>
<sequence length="26" mass="2738">MSVRVGFSVDSHGVATELLVEVPLPV</sequence>
<evidence type="ECO:0000313" key="2">
    <source>
        <dbReference type="Proteomes" id="UP001215092"/>
    </source>
</evidence>
<proteinExistence type="predicted"/>
<name>A0AAF0CJU4_9CAUD</name>
<protein>
    <submittedName>
        <fullName evidence="1">Uncharacterized protein</fullName>
    </submittedName>
</protein>
<gene>
    <name evidence="1" type="primary">76</name>
    <name evidence="1" type="ORF">SEA_BARNSTORMER_76</name>
</gene>
<dbReference type="Proteomes" id="UP001215092">
    <property type="component" value="Segment"/>
</dbReference>
<accession>A0AAF0CJU4</accession>
<evidence type="ECO:0000313" key="1">
    <source>
        <dbReference type="EMBL" id="WDS51713.1"/>
    </source>
</evidence>
<keyword evidence="2" id="KW-1185">Reference proteome</keyword>
<organism evidence="1 2">
    <name type="scientific">Microbacterium phage Barnstormer</name>
    <dbReference type="NCBI Taxonomy" id="3028491"/>
    <lineage>
        <taxon>Viruses</taxon>
        <taxon>Duplodnaviria</taxon>
        <taxon>Heunggongvirae</taxon>
        <taxon>Uroviricota</taxon>
        <taxon>Caudoviricetes</taxon>
        <taxon>Casidaviridae</taxon>
        <taxon>Barnstormervirus</taxon>
        <taxon>Barnstormervirus barnstormer</taxon>
    </lineage>
</organism>